<protein>
    <submittedName>
        <fullName evidence="1">Uncharacterized protein</fullName>
    </submittedName>
</protein>
<dbReference type="Proteomes" id="UP001151699">
    <property type="component" value="Chromosome A"/>
</dbReference>
<evidence type="ECO:0000313" key="1">
    <source>
        <dbReference type="EMBL" id="KAJ6649492.1"/>
    </source>
</evidence>
<comment type="caution">
    <text evidence="1">The sequence shown here is derived from an EMBL/GenBank/DDBJ whole genome shotgun (WGS) entry which is preliminary data.</text>
</comment>
<feature type="non-terminal residue" evidence="1">
    <location>
        <position position="398"/>
    </location>
</feature>
<accession>A0A9Q0S8Q9</accession>
<sequence>PDKNFEEVQLTTNPSASCSYSASNEWVSTNPNNSTKLQRQEIHVNLRRDIKLQSWYSQDYRDKNVNIFAFEWMKEALLRLKKSFSNEVHLTVKDSDGHQLQDLVNANNELSLKLLHILARNESSNTDGNIDFQNYIGISEKIVYSLKDLVRQTVIVGKVHTTNYGGYPRGNDRVEQEDTVYLCDLIGLQFQQRYNSGRLVIVAEDLPKGLLDDFIYEEVVREKKPTMEHVRQDKEQRFFERSGVFFDSKAYVAFVAHDITLAGLALNCTSTEPLNFKFLRYGTGYFGGPFTDLLQKFIGQGVAKGLRRLMKLLPKYHMIRRVELPFFDRNVDIDVFQKKHDIEVIYSTDDGLKKTHVELTTATTNCADPHAMTGNRMGFGSIDGAIAENLREKAVKFS</sequence>
<feature type="non-terminal residue" evidence="1">
    <location>
        <position position="1"/>
    </location>
</feature>
<proteinExistence type="predicted"/>
<dbReference type="EMBL" id="WJQU01000001">
    <property type="protein sequence ID" value="KAJ6649492.1"/>
    <property type="molecule type" value="Genomic_DNA"/>
</dbReference>
<evidence type="ECO:0000313" key="2">
    <source>
        <dbReference type="Proteomes" id="UP001151699"/>
    </source>
</evidence>
<organism evidence="1 2">
    <name type="scientific">Pseudolycoriella hygida</name>
    <dbReference type="NCBI Taxonomy" id="35572"/>
    <lineage>
        <taxon>Eukaryota</taxon>
        <taxon>Metazoa</taxon>
        <taxon>Ecdysozoa</taxon>
        <taxon>Arthropoda</taxon>
        <taxon>Hexapoda</taxon>
        <taxon>Insecta</taxon>
        <taxon>Pterygota</taxon>
        <taxon>Neoptera</taxon>
        <taxon>Endopterygota</taxon>
        <taxon>Diptera</taxon>
        <taxon>Nematocera</taxon>
        <taxon>Sciaroidea</taxon>
        <taxon>Sciaridae</taxon>
        <taxon>Pseudolycoriella</taxon>
    </lineage>
</organism>
<name>A0A9Q0S8Q9_9DIPT</name>
<reference evidence="1" key="1">
    <citation type="submission" date="2022-07" db="EMBL/GenBank/DDBJ databases">
        <authorList>
            <person name="Trinca V."/>
            <person name="Uliana J.V.C."/>
            <person name="Torres T.T."/>
            <person name="Ward R.J."/>
            <person name="Monesi N."/>
        </authorList>
    </citation>
    <scope>NUCLEOTIDE SEQUENCE</scope>
    <source>
        <strain evidence="1">HSMRA1968</strain>
        <tissue evidence="1">Whole embryos</tissue>
    </source>
</reference>
<keyword evidence="2" id="KW-1185">Reference proteome</keyword>
<dbReference type="AlphaFoldDB" id="A0A9Q0S8Q9"/>
<gene>
    <name evidence="1" type="ORF">Bhyg_04728</name>
</gene>
<dbReference type="OrthoDB" id="8122753at2759"/>